<dbReference type="Proteomes" id="UP000826709">
    <property type="component" value="Chromosome"/>
</dbReference>
<dbReference type="OrthoDB" id="75861at2157"/>
<dbReference type="Gene3D" id="3.90.320.10">
    <property type="match status" value="1"/>
</dbReference>
<evidence type="ECO:0000313" key="3">
    <source>
        <dbReference type="Proteomes" id="UP000826709"/>
    </source>
</evidence>
<reference evidence="2" key="1">
    <citation type="journal article" date="2005" name="Int. J. Syst. Evol. Microbiol.">
        <title>Methanofollis formosanus sp. nov., isolated from a fish pond.</title>
        <authorList>
            <person name="Wu S.Y."/>
            <person name="Chen S.C."/>
            <person name="Lai M.C."/>
        </authorList>
    </citation>
    <scope>NUCLEOTIDE SEQUENCE</scope>
    <source>
        <strain evidence="2">ML15</strain>
    </source>
</reference>
<dbReference type="KEGG" id="mfk:E2N92_00685"/>
<feature type="domain" description="PD-(D/E)XK endonuclease-like" evidence="1">
    <location>
        <begin position="204"/>
        <end position="391"/>
    </location>
</feature>
<protein>
    <recommendedName>
        <fullName evidence="1">PD-(D/E)XK endonuclease-like domain-containing protein</fullName>
    </recommendedName>
</protein>
<gene>
    <name evidence="2" type="ORF">E2N92_00685</name>
</gene>
<proteinExistence type="predicted"/>
<dbReference type="RefSeq" id="WP_220681787.1">
    <property type="nucleotide sequence ID" value="NZ_CP037968.1"/>
</dbReference>
<dbReference type="InterPro" id="IPR038726">
    <property type="entry name" value="PDDEXK_AddAB-type"/>
</dbReference>
<dbReference type="AlphaFoldDB" id="A0A8G0ZWG5"/>
<name>A0A8G0ZWG5_9EURY</name>
<dbReference type="EMBL" id="CP037968">
    <property type="protein sequence ID" value="QYZ78049.1"/>
    <property type="molecule type" value="Genomic_DNA"/>
</dbReference>
<organism evidence="2 3">
    <name type="scientific">Methanofollis formosanus</name>
    <dbReference type="NCBI Taxonomy" id="299308"/>
    <lineage>
        <taxon>Archaea</taxon>
        <taxon>Methanobacteriati</taxon>
        <taxon>Methanobacteriota</taxon>
        <taxon>Stenosarchaea group</taxon>
        <taxon>Methanomicrobia</taxon>
        <taxon>Methanomicrobiales</taxon>
        <taxon>Methanomicrobiaceae</taxon>
        <taxon>Methanofollis</taxon>
    </lineage>
</organism>
<keyword evidence="3" id="KW-1185">Reference proteome</keyword>
<evidence type="ECO:0000259" key="1">
    <source>
        <dbReference type="Pfam" id="PF12705"/>
    </source>
</evidence>
<evidence type="ECO:0000313" key="2">
    <source>
        <dbReference type="EMBL" id="QYZ78049.1"/>
    </source>
</evidence>
<reference evidence="2" key="2">
    <citation type="submission" date="2019-03" db="EMBL/GenBank/DDBJ databases">
        <authorList>
            <person name="Chen S.-C."/>
            <person name="Wu S.-Y."/>
            <person name="Lai M.-C."/>
        </authorList>
    </citation>
    <scope>NUCLEOTIDE SEQUENCE</scope>
    <source>
        <strain evidence="2">ML15</strain>
    </source>
</reference>
<accession>A0A8G0ZWG5</accession>
<dbReference type="Pfam" id="PF12705">
    <property type="entry name" value="PDDEXK_1"/>
    <property type="match status" value="1"/>
</dbReference>
<dbReference type="InterPro" id="IPR011604">
    <property type="entry name" value="PDDEXK-like_dom_sf"/>
</dbReference>
<sequence length="402" mass="45814">MTLSVKSKPYIIPEYSLTGDLLSYQACGLQYRYQNRGALPPSTPVQLWFGEFIHGVMEEAYKTWHEGPEALRFPLVWKDEIRVIEMNVNRRLRAKGLLPPPRLFCPYDETMETEGFCPDVNHPHKFLASKRTEAAINTWGPHLFPLIDNAEVKLKGCRDLVGYQPGVHRAQTYSVTGVVDVLSAVSMERAQTGNLILHYINTHQEIRAIIDDLLSLDYEIIIDYKGMRRPPMYLRPGVSNPTWEAHAWQVLTYAWLRSRQKDAQRPVAGIIFYLNELVPSAEDIRDLKIETKAGLTDILPTSRADKQALARWRKGSKGDALSANLREQRSIRLIPITEKRQQESLQAFDAVVKDIENSIAREMKCGSIQGCWKPNPQDKTCKACSFKIYCPAVKGKYPMSIP</sequence>